<sequence length="127" mass="14323">MLAKNPAASRVKLEERDGVGISNRFPSHPPLRPSCRRQICASGQAGEREAPPRRSSSHQWMVLLTALLREEATPRFEDQTAPCDRNDPHFCSHGNQSQLLDRTFCRHAKLKAHSQPGQLAMWASRRS</sequence>
<dbReference type="AlphaFoldDB" id="A0AAV9RTY7"/>
<comment type="caution">
    <text evidence="2">The sequence shown here is derived from an EMBL/GenBank/DDBJ whole genome shotgun (WGS) entry which is preliminary data.</text>
</comment>
<organism evidence="2 3">
    <name type="scientific">Crenichthys baileyi</name>
    <name type="common">White River springfish</name>
    <dbReference type="NCBI Taxonomy" id="28760"/>
    <lineage>
        <taxon>Eukaryota</taxon>
        <taxon>Metazoa</taxon>
        <taxon>Chordata</taxon>
        <taxon>Craniata</taxon>
        <taxon>Vertebrata</taxon>
        <taxon>Euteleostomi</taxon>
        <taxon>Actinopterygii</taxon>
        <taxon>Neopterygii</taxon>
        <taxon>Teleostei</taxon>
        <taxon>Neoteleostei</taxon>
        <taxon>Acanthomorphata</taxon>
        <taxon>Ovalentaria</taxon>
        <taxon>Atherinomorphae</taxon>
        <taxon>Cyprinodontiformes</taxon>
        <taxon>Goodeidae</taxon>
        <taxon>Crenichthys</taxon>
    </lineage>
</organism>
<feature type="region of interest" description="Disordered" evidence="1">
    <location>
        <begin position="1"/>
        <end position="56"/>
    </location>
</feature>
<dbReference type="Proteomes" id="UP001311232">
    <property type="component" value="Unassembled WGS sequence"/>
</dbReference>
<gene>
    <name evidence="2" type="ORF">CRENBAI_012728</name>
</gene>
<proteinExistence type="predicted"/>
<accession>A0AAV9RTY7</accession>
<reference evidence="2 3" key="1">
    <citation type="submission" date="2021-06" db="EMBL/GenBank/DDBJ databases">
        <authorList>
            <person name="Palmer J.M."/>
        </authorList>
    </citation>
    <scope>NUCLEOTIDE SEQUENCE [LARGE SCALE GENOMIC DNA]</scope>
    <source>
        <strain evidence="2 3">MEX-2019</strain>
        <tissue evidence="2">Muscle</tissue>
    </source>
</reference>
<keyword evidence="3" id="KW-1185">Reference proteome</keyword>
<name>A0AAV9RTY7_9TELE</name>
<protein>
    <submittedName>
        <fullName evidence="2">Uncharacterized protein</fullName>
    </submittedName>
</protein>
<evidence type="ECO:0000313" key="3">
    <source>
        <dbReference type="Proteomes" id="UP001311232"/>
    </source>
</evidence>
<evidence type="ECO:0000313" key="2">
    <source>
        <dbReference type="EMBL" id="KAK5612506.1"/>
    </source>
</evidence>
<evidence type="ECO:0000256" key="1">
    <source>
        <dbReference type="SAM" id="MobiDB-lite"/>
    </source>
</evidence>
<dbReference type="EMBL" id="JAHHUM010001398">
    <property type="protein sequence ID" value="KAK5612506.1"/>
    <property type="molecule type" value="Genomic_DNA"/>
</dbReference>